<dbReference type="Gene3D" id="2.60.120.200">
    <property type="match status" value="1"/>
</dbReference>
<feature type="compositionally biased region" description="Low complexity" evidence="1">
    <location>
        <begin position="1161"/>
        <end position="1175"/>
    </location>
</feature>
<feature type="region of interest" description="Disordered" evidence="1">
    <location>
        <begin position="174"/>
        <end position="197"/>
    </location>
</feature>
<comment type="caution">
    <text evidence="2">The sequence shown here is derived from an EMBL/GenBank/DDBJ whole genome shotgun (WGS) entry which is preliminary data.</text>
</comment>
<evidence type="ECO:0000313" key="3">
    <source>
        <dbReference type="Proteomes" id="UP000295499"/>
    </source>
</evidence>
<accession>A0A4R6IP79</accession>
<dbReference type="EMBL" id="SNWM01000001">
    <property type="protein sequence ID" value="TDO24070.1"/>
    <property type="molecule type" value="Genomic_DNA"/>
</dbReference>
<protein>
    <submittedName>
        <fullName evidence="2">Gliding motility-associated-like protein</fullName>
    </submittedName>
</protein>
<name>A0A4R6IP79_9SPHI</name>
<dbReference type="Pfam" id="PF22352">
    <property type="entry name" value="K319L-like_PKD"/>
    <property type="match status" value="1"/>
</dbReference>
<sequence>MIKLLRYSVFFLFWLCIAQKSYAQFPYVESFRNANAAGITFGGAPSAFLTAAGSGFDQTTNQHTGTPLDAPGNGFLRLTSSANDQKGYAISTANFPSANGLSVMFEYNIYGGSGADGISFFLFDATAAPFTIGGFGGSLGYAQINVNTPIVTPGVSKGYLAIGLDEYGNFSNPTESRQGGIPGLRPGSVTLRGSGDGNATVPTNYRYLTSVQMPTNFPLVGNGGARQPDSTVTGYRRVFMDLAPNLNGGFNITVKITRGGTPTVTETIIDRYYYPDIAPTNLRYGFASSTGFQTNVHEIRNVAINAFTPAGLSTPTAANDALTVCQGSPAIIDVAANDKTTNTGGTLIKASIDLDPNTPGIQTSFTLTGQGTFSVNSAGSVQFVPVSTFTGTASCNYTIQDSFALTSNIATVAVTIAAPPTQPNAGPDEFVNITNPTAVYVLNGNSPGANSGIWTQVSGPTGAVITNPAVANTTVTNLTGGTYVFRWSFTSVGGCTLSDDVQIIVNHRPVAVNDEFATGLNTDVAIPILNNDTDADGNATIDKASISIKSPPAHGTLVVDNVTGLVTYKPTPGYSGMDSFVYTIKDNFGVESNTAIVNIAVNVKPIGADDATTTPTNTPVIISILDNDPGKAGTTPIKTTDPLHGTVIFNANGTVTYTPTTGYSGKDIFTYKLINGNGLESDPITVTVNVKPAGSTDNATTPANSPVIIPIKDNDAGRTGTTVTIITPPLSGTATVTPAGVVTYTPTTGFVGKDTFTYTLTTADGLVSDPIVANITVKPVGSPDAVTTNTNVPLPIPVKDNDLTKSGTTVIIQTNPLRGIVTVGTDGVVNYVPNTGYSGKDSFTYILRTADGIDSDPILASITVKPVGSPDNVTTPINTAISISVKDNDLSRTGTLATINTSPTHGTVTVDALGVMRYVPTNGFSGTDTYTYVLTTADGIASDPITVTINIASPIVTPDLTVTGTSGKPGTINVPLPTGGRITIVRPPLHGTVTIDPVTGLPVYTPDPNYSGPDDFTYTITDGNGNTSVAPGRITINVSLPAKIGLAKSLVTSVKNTDGSYDLTYLFSLVNNGDIAVEKVSLTDDLSAAFPGCKVTVTRLNASGILFTNPLYNGTTVREMLLNTSTVRAKSKEQLILQINVVIGDKDGTFNNTSFTTGVSASDGTVTSDTSTDGVNPDPNVAGDYSPANPTPVKLIRNELFIPKGFSPNGDGINDLFVIENGSGKQILLEVFNRWGNRIFRSADYKNTWNGKTTEGVYIGDDVPVGTYYYVVIADNNKYVGYITINR</sequence>
<dbReference type="Proteomes" id="UP000295499">
    <property type="component" value="Unassembled WGS sequence"/>
</dbReference>
<evidence type="ECO:0000313" key="2">
    <source>
        <dbReference type="EMBL" id="TDO24070.1"/>
    </source>
</evidence>
<dbReference type="NCBIfam" id="NF012211">
    <property type="entry name" value="tand_rpt_95"/>
    <property type="match status" value="5"/>
</dbReference>
<dbReference type="OrthoDB" id="5726170at2"/>
<dbReference type="GO" id="GO:0004553">
    <property type="term" value="F:hydrolase activity, hydrolyzing O-glycosyl compounds"/>
    <property type="evidence" value="ECO:0007669"/>
    <property type="project" value="UniProtKB-ARBA"/>
</dbReference>
<evidence type="ECO:0000256" key="1">
    <source>
        <dbReference type="SAM" id="MobiDB-lite"/>
    </source>
</evidence>
<gene>
    <name evidence="2" type="ORF">CLV32_0357</name>
</gene>
<proteinExistence type="predicted"/>
<dbReference type="Pfam" id="PF17963">
    <property type="entry name" value="Big_9"/>
    <property type="match status" value="6"/>
</dbReference>
<dbReference type="Gene3D" id="2.60.40.3440">
    <property type="match status" value="6"/>
</dbReference>
<dbReference type="InterPro" id="IPR013320">
    <property type="entry name" value="ConA-like_dom_sf"/>
</dbReference>
<reference evidence="2 3" key="1">
    <citation type="submission" date="2019-03" db="EMBL/GenBank/DDBJ databases">
        <title>Genomic Encyclopedia of Archaeal and Bacterial Type Strains, Phase II (KMG-II): from individual species to whole genera.</title>
        <authorList>
            <person name="Goeker M."/>
        </authorList>
    </citation>
    <scope>NUCLEOTIDE SEQUENCE [LARGE SCALE GENOMIC DNA]</scope>
    <source>
        <strain evidence="2 3">DSM 19034</strain>
    </source>
</reference>
<keyword evidence="3" id="KW-1185">Reference proteome</keyword>
<organism evidence="2 3">
    <name type="scientific">Pedobacter duraquae</name>
    <dbReference type="NCBI Taxonomy" id="425511"/>
    <lineage>
        <taxon>Bacteria</taxon>
        <taxon>Pseudomonadati</taxon>
        <taxon>Bacteroidota</taxon>
        <taxon>Sphingobacteriia</taxon>
        <taxon>Sphingobacteriales</taxon>
        <taxon>Sphingobacteriaceae</taxon>
        <taxon>Pedobacter</taxon>
    </lineage>
</organism>
<dbReference type="GO" id="GO:0005975">
    <property type="term" value="P:carbohydrate metabolic process"/>
    <property type="evidence" value="ECO:0007669"/>
    <property type="project" value="UniProtKB-ARBA"/>
</dbReference>
<dbReference type="SUPFAM" id="SSF49899">
    <property type="entry name" value="Concanavalin A-like lectins/glucanases"/>
    <property type="match status" value="1"/>
</dbReference>
<feature type="region of interest" description="Disordered" evidence="1">
    <location>
        <begin position="1161"/>
        <end position="1188"/>
    </location>
</feature>
<dbReference type="NCBIfam" id="TIGR04131">
    <property type="entry name" value="Bac_Flav_CTERM"/>
    <property type="match status" value="1"/>
</dbReference>
<dbReference type="InterPro" id="IPR026341">
    <property type="entry name" value="T9SS_type_B"/>
</dbReference>
<dbReference type="RefSeq" id="WP_133551745.1">
    <property type="nucleotide sequence ID" value="NZ_SNWM01000001.1"/>
</dbReference>
<dbReference type="Pfam" id="PF13585">
    <property type="entry name" value="CHU_C"/>
    <property type="match status" value="1"/>
</dbReference>